<evidence type="ECO:0000313" key="3">
    <source>
        <dbReference type="Proteomes" id="UP000284531"/>
    </source>
</evidence>
<reference evidence="2 3" key="1">
    <citation type="submission" date="2018-09" db="EMBL/GenBank/DDBJ databases">
        <title>Genomic Encyclopedia of Archaeal and Bacterial Type Strains, Phase II (KMG-II): from individual species to whole genera.</title>
        <authorList>
            <person name="Goeker M."/>
        </authorList>
    </citation>
    <scope>NUCLEOTIDE SEQUENCE [LARGE SCALE GENOMIC DNA]</scope>
    <source>
        <strain evidence="2 3">DSM 21950</strain>
    </source>
</reference>
<name>A0A419X8R1_9BACT</name>
<dbReference type="InterPro" id="IPR016181">
    <property type="entry name" value="Acyl_CoA_acyltransferase"/>
</dbReference>
<comment type="caution">
    <text evidence="2">The sequence shown here is derived from an EMBL/GenBank/DDBJ whole genome shotgun (WGS) entry which is preliminary data.</text>
</comment>
<dbReference type="AlphaFoldDB" id="A0A419X8R1"/>
<keyword evidence="2" id="KW-0808">Transferase</keyword>
<evidence type="ECO:0000313" key="2">
    <source>
        <dbReference type="EMBL" id="RKE04147.1"/>
    </source>
</evidence>
<dbReference type="RefSeq" id="WP_120238951.1">
    <property type="nucleotide sequence ID" value="NZ_RAPQ01000008.1"/>
</dbReference>
<dbReference type="Proteomes" id="UP000284531">
    <property type="component" value="Unassembled WGS sequence"/>
</dbReference>
<dbReference type="EMBL" id="RAPQ01000008">
    <property type="protein sequence ID" value="RKE04147.1"/>
    <property type="molecule type" value="Genomic_DNA"/>
</dbReference>
<dbReference type="GO" id="GO:0016747">
    <property type="term" value="F:acyltransferase activity, transferring groups other than amino-acyl groups"/>
    <property type="evidence" value="ECO:0007669"/>
    <property type="project" value="InterPro"/>
</dbReference>
<evidence type="ECO:0000259" key="1">
    <source>
        <dbReference type="PROSITE" id="PS51186"/>
    </source>
</evidence>
<organism evidence="2 3">
    <name type="scientific">Marinifilum flexuosum</name>
    <dbReference type="NCBI Taxonomy" id="1117708"/>
    <lineage>
        <taxon>Bacteria</taxon>
        <taxon>Pseudomonadati</taxon>
        <taxon>Bacteroidota</taxon>
        <taxon>Bacteroidia</taxon>
        <taxon>Marinilabiliales</taxon>
        <taxon>Marinifilaceae</taxon>
    </lineage>
</organism>
<dbReference type="Pfam" id="PF13527">
    <property type="entry name" value="Acetyltransf_9"/>
    <property type="match status" value="1"/>
</dbReference>
<dbReference type="Gene3D" id="3.40.630.30">
    <property type="match status" value="1"/>
</dbReference>
<dbReference type="InterPro" id="IPR000182">
    <property type="entry name" value="GNAT_dom"/>
</dbReference>
<feature type="domain" description="N-acetyltransferase" evidence="1">
    <location>
        <begin position="6"/>
        <end position="182"/>
    </location>
</feature>
<proteinExistence type="predicted"/>
<dbReference type="PROSITE" id="PS51186">
    <property type="entry name" value="GNAT"/>
    <property type="match status" value="1"/>
</dbReference>
<dbReference type="OrthoDB" id="1551121at2"/>
<dbReference type="SUPFAM" id="SSF55729">
    <property type="entry name" value="Acyl-CoA N-acyltransferases (Nat)"/>
    <property type="match status" value="1"/>
</dbReference>
<accession>A0A419X8R1</accession>
<gene>
    <name evidence="2" type="ORF">BXY64_1162</name>
</gene>
<sequence length="182" mass="21287">MKLYLKNRKDLSSFEIQKIVELLSSIWPPIEESIDINQMIQTYSTTPLYSFHKVLLYFKDEELIGHTEVFNREVFVGTNKMEILALAGVCVKPEFRGKDIGFSMVENAFRFVDNGKFKCSIFQTNVPGFYERIECKQIQNRFVNRKSKTDVNKNPWRDPFVMLYPESLNLGLSEIDLNGECY</sequence>
<protein>
    <submittedName>
        <fullName evidence="2">Acetyltransferase (GNAT) family protein</fullName>
    </submittedName>
</protein>
<keyword evidence="3" id="KW-1185">Reference proteome</keyword>